<dbReference type="Pfam" id="PF00005">
    <property type="entry name" value="ABC_tran"/>
    <property type="match status" value="1"/>
</dbReference>
<organism evidence="7 8">
    <name type="scientific">Aliidongia dinghuensis</name>
    <dbReference type="NCBI Taxonomy" id="1867774"/>
    <lineage>
        <taxon>Bacteria</taxon>
        <taxon>Pseudomonadati</taxon>
        <taxon>Pseudomonadota</taxon>
        <taxon>Alphaproteobacteria</taxon>
        <taxon>Rhodospirillales</taxon>
        <taxon>Dongiaceae</taxon>
        <taxon>Aliidongia</taxon>
    </lineage>
</organism>
<keyword evidence="5" id="KW-0029">Amino-acid transport</keyword>
<evidence type="ECO:0000256" key="4">
    <source>
        <dbReference type="ARBA" id="ARBA00022840"/>
    </source>
</evidence>
<feature type="domain" description="ABC transporter" evidence="6">
    <location>
        <begin position="5"/>
        <end position="238"/>
    </location>
</feature>
<accession>A0A8J2Z0M7</accession>
<evidence type="ECO:0000259" key="6">
    <source>
        <dbReference type="PROSITE" id="PS50893"/>
    </source>
</evidence>
<comment type="caution">
    <text evidence="7">The sequence shown here is derived from an EMBL/GenBank/DDBJ whole genome shotgun (WGS) entry which is preliminary data.</text>
</comment>
<dbReference type="InterPro" id="IPR003593">
    <property type="entry name" value="AAA+_ATPase"/>
</dbReference>
<dbReference type="InterPro" id="IPR003439">
    <property type="entry name" value="ABC_transporter-like_ATP-bd"/>
</dbReference>
<keyword evidence="2" id="KW-0813">Transport</keyword>
<dbReference type="GO" id="GO:0015658">
    <property type="term" value="F:branched-chain amino acid transmembrane transporter activity"/>
    <property type="evidence" value="ECO:0007669"/>
    <property type="project" value="TreeGrafter"/>
</dbReference>
<dbReference type="InterPro" id="IPR027417">
    <property type="entry name" value="P-loop_NTPase"/>
</dbReference>
<dbReference type="PROSITE" id="PS50893">
    <property type="entry name" value="ABC_TRANSPORTER_2"/>
    <property type="match status" value="1"/>
</dbReference>
<keyword evidence="8" id="KW-1185">Reference proteome</keyword>
<evidence type="ECO:0000256" key="2">
    <source>
        <dbReference type="ARBA" id="ARBA00022448"/>
    </source>
</evidence>
<reference evidence="7" key="2">
    <citation type="submission" date="2020-09" db="EMBL/GenBank/DDBJ databases">
        <authorList>
            <person name="Sun Q."/>
            <person name="Zhou Y."/>
        </authorList>
    </citation>
    <scope>NUCLEOTIDE SEQUENCE</scope>
    <source>
        <strain evidence="7">CGMCC 1.15725</strain>
    </source>
</reference>
<dbReference type="PANTHER" id="PTHR43820:SF4">
    <property type="entry name" value="HIGH-AFFINITY BRANCHED-CHAIN AMINO ACID TRANSPORT ATP-BINDING PROTEIN LIVF"/>
    <property type="match status" value="1"/>
</dbReference>
<dbReference type="SUPFAM" id="SSF52540">
    <property type="entry name" value="P-loop containing nucleoside triphosphate hydrolases"/>
    <property type="match status" value="1"/>
</dbReference>
<gene>
    <name evidence="7" type="ORF">GCM10011611_56610</name>
</gene>
<evidence type="ECO:0000256" key="5">
    <source>
        <dbReference type="ARBA" id="ARBA00022970"/>
    </source>
</evidence>
<keyword evidence="3" id="KW-0547">Nucleotide-binding</keyword>
<evidence type="ECO:0000256" key="1">
    <source>
        <dbReference type="ARBA" id="ARBA00005417"/>
    </source>
</evidence>
<protein>
    <submittedName>
        <fullName evidence="7">ABC transporter ATP-binding protein</fullName>
    </submittedName>
</protein>
<dbReference type="InterPro" id="IPR052156">
    <property type="entry name" value="BCAA_Transport_ATP-bd_LivF"/>
</dbReference>
<dbReference type="RefSeq" id="WP_189051538.1">
    <property type="nucleotide sequence ID" value="NZ_BMJQ01000019.1"/>
</dbReference>
<dbReference type="SMART" id="SM00382">
    <property type="entry name" value="AAA"/>
    <property type="match status" value="1"/>
</dbReference>
<dbReference type="GO" id="GO:0016887">
    <property type="term" value="F:ATP hydrolysis activity"/>
    <property type="evidence" value="ECO:0007669"/>
    <property type="project" value="InterPro"/>
</dbReference>
<dbReference type="InterPro" id="IPR017871">
    <property type="entry name" value="ABC_transporter-like_CS"/>
</dbReference>
<evidence type="ECO:0000256" key="3">
    <source>
        <dbReference type="ARBA" id="ARBA00022741"/>
    </source>
</evidence>
<comment type="similarity">
    <text evidence="1">Belongs to the ABC transporter superfamily.</text>
</comment>
<dbReference type="Proteomes" id="UP000646365">
    <property type="component" value="Unassembled WGS sequence"/>
</dbReference>
<dbReference type="GO" id="GO:0015807">
    <property type="term" value="P:L-amino acid transport"/>
    <property type="evidence" value="ECO:0007669"/>
    <property type="project" value="TreeGrafter"/>
</dbReference>
<dbReference type="PROSITE" id="PS00211">
    <property type="entry name" value="ABC_TRANSPORTER_1"/>
    <property type="match status" value="1"/>
</dbReference>
<dbReference type="AlphaFoldDB" id="A0A8J2Z0M7"/>
<dbReference type="PANTHER" id="PTHR43820">
    <property type="entry name" value="HIGH-AFFINITY BRANCHED-CHAIN AMINO ACID TRANSPORT ATP-BINDING PROTEIN LIVF"/>
    <property type="match status" value="1"/>
</dbReference>
<evidence type="ECO:0000313" key="8">
    <source>
        <dbReference type="Proteomes" id="UP000646365"/>
    </source>
</evidence>
<sequence>MAELLSFANVSAGYGRIEALSEVSLSVAAGGITALLGANGAGKTTVLNTICGLVAARKGEIRFDGKRIDGLASERVVSLGISQVPEGREVFHQMSVQENLLLGAHQRNEADGIARDIEVMCGYFPILKQRYRQMAGTLSGGEQQMLLIARALMARPRLLLLDEPSLGLSPLLVQQVFETIVRLHREEELTLLIVEQNAAIALEVAQYAYILENGEVAAHGTPDDLSANDAVASAYLGM</sequence>
<evidence type="ECO:0000313" key="7">
    <source>
        <dbReference type="EMBL" id="GGF42874.1"/>
    </source>
</evidence>
<keyword evidence="4 7" id="KW-0067">ATP-binding</keyword>
<dbReference type="CDD" id="cd03224">
    <property type="entry name" value="ABC_TM1139_LivF_branched"/>
    <property type="match status" value="1"/>
</dbReference>
<name>A0A8J2Z0M7_9PROT</name>
<dbReference type="Gene3D" id="3.40.50.300">
    <property type="entry name" value="P-loop containing nucleotide triphosphate hydrolases"/>
    <property type="match status" value="1"/>
</dbReference>
<dbReference type="EMBL" id="BMJQ01000019">
    <property type="protein sequence ID" value="GGF42874.1"/>
    <property type="molecule type" value="Genomic_DNA"/>
</dbReference>
<dbReference type="GO" id="GO:0005524">
    <property type="term" value="F:ATP binding"/>
    <property type="evidence" value="ECO:0007669"/>
    <property type="project" value="UniProtKB-KW"/>
</dbReference>
<reference evidence="7" key="1">
    <citation type="journal article" date="2014" name="Int. J. Syst. Evol. Microbiol.">
        <title>Complete genome sequence of Corynebacterium casei LMG S-19264T (=DSM 44701T), isolated from a smear-ripened cheese.</title>
        <authorList>
            <consortium name="US DOE Joint Genome Institute (JGI-PGF)"/>
            <person name="Walter F."/>
            <person name="Albersmeier A."/>
            <person name="Kalinowski J."/>
            <person name="Ruckert C."/>
        </authorList>
    </citation>
    <scope>NUCLEOTIDE SEQUENCE</scope>
    <source>
        <strain evidence="7">CGMCC 1.15725</strain>
    </source>
</reference>
<proteinExistence type="inferred from homology"/>